<accession>A0A9P6QHG6</accession>
<dbReference type="GO" id="GO:0006412">
    <property type="term" value="P:translation"/>
    <property type="evidence" value="ECO:0007669"/>
    <property type="project" value="InterPro"/>
</dbReference>
<evidence type="ECO:0000313" key="6">
    <source>
        <dbReference type="Proteomes" id="UP000807716"/>
    </source>
</evidence>
<dbReference type="PROSITE" id="PS00323">
    <property type="entry name" value="RIBOSOMAL_S19"/>
    <property type="match status" value="1"/>
</dbReference>
<dbReference type="InterPro" id="IPR005713">
    <property type="entry name" value="Ribosomal_uS19_euk/arc"/>
</dbReference>
<dbReference type="SUPFAM" id="SSF52047">
    <property type="entry name" value="RNI-like"/>
    <property type="match status" value="1"/>
</dbReference>
<dbReference type="FunFam" id="3.30.860.10:FF:000002">
    <property type="entry name" value="40S ribosomal protein S15"/>
    <property type="match status" value="1"/>
</dbReference>
<sequence>MAVRNLDHSFSMTLLKSFGGSLRNLEIYSWPWQIDLFEDGGQIAVPERLERLILPPNIHPLHGMDKYLFRLERLEMLGVSVETDYIFTDARKRKLTKQEVPLRRLRHLMLESYTSRTRIISDLEDAIIAFGEQLESLVVKPSFVGLNQDDRVSWAEPEAVVLATTATAQQHGLPMPMPMPNADAIATIHATTQAVTFNPANSQEASMDDMFPNMLNLRLTHVYVKTYLPALRVLHLNDMIALHFSMWSLAACPSLESLTLDISKSFRTMYSHEHEALFGRTGNWAMCCVPNLRELHLLGSWRISYRTLNAMVTQQQVDVVWSDPIAAAAANGSTTASTAAAAAAARSLRSSTRRNREQYTRRLPLRKLQVLDASGAQALTALEIGRLVGKLPSLREIVVAVRADEKENLKLWTKQHGRSVDADAHHDDAAVDVKKKRTFRKFSFRGVDLDKLLDLSSEELMDLVHARARRRFTRGLKRKPMGLIKKLRQAKKEAAPMEKPAVVKTHLRNMIIVPEMIGSVVGVYNGKTFNQIEIKPEMIGHYLGEFSITYKPVKHGRPGIGATHSSRFIPLK</sequence>
<evidence type="ECO:0000256" key="2">
    <source>
        <dbReference type="ARBA" id="ARBA00022980"/>
    </source>
</evidence>
<keyword evidence="2 4" id="KW-0689">Ribosomal protein</keyword>
<evidence type="ECO:0000256" key="3">
    <source>
        <dbReference type="ARBA" id="ARBA00023274"/>
    </source>
</evidence>
<name>A0A9P6QHG6_9FUNG</name>
<keyword evidence="6" id="KW-1185">Reference proteome</keyword>
<dbReference type="OrthoDB" id="2434293at2759"/>
<comment type="caution">
    <text evidence="5">The sequence shown here is derived from an EMBL/GenBank/DDBJ whole genome shotgun (WGS) entry which is preliminary data.</text>
</comment>
<organism evidence="5 6">
    <name type="scientific">Actinomortierella ambigua</name>
    <dbReference type="NCBI Taxonomy" id="1343610"/>
    <lineage>
        <taxon>Eukaryota</taxon>
        <taxon>Fungi</taxon>
        <taxon>Fungi incertae sedis</taxon>
        <taxon>Mucoromycota</taxon>
        <taxon>Mortierellomycotina</taxon>
        <taxon>Mortierellomycetes</taxon>
        <taxon>Mortierellales</taxon>
        <taxon>Mortierellaceae</taxon>
        <taxon>Actinomortierella</taxon>
    </lineage>
</organism>
<reference evidence="5" key="1">
    <citation type="journal article" date="2020" name="Fungal Divers.">
        <title>Resolving the Mortierellaceae phylogeny through synthesis of multi-gene phylogenetics and phylogenomics.</title>
        <authorList>
            <person name="Vandepol N."/>
            <person name="Liber J."/>
            <person name="Desiro A."/>
            <person name="Na H."/>
            <person name="Kennedy M."/>
            <person name="Barry K."/>
            <person name="Grigoriev I.V."/>
            <person name="Miller A.N."/>
            <person name="O'Donnell K."/>
            <person name="Stajich J.E."/>
            <person name="Bonito G."/>
        </authorList>
    </citation>
    <scope>NUCLEOTIDE SEQUENCE</scope>
    <source>
        <strain evidence="5">BC1065</strain>
    </source>
</reference>
<evidence type="ECO:0000256" key="1">
    <source>
        <dbReference type="ARBA" id="ARBA00007345"/>
    </source>
</evidence>
<dbReference type="PANTHER" id="PTHR11880:SF2">
    <property type="entry name" value="SMALL RIBOSOMAL SUBUNIT PROTEIN US19"/>
    <property type="match status" value="1"/>
</dbReference>
<dbReference type="InterPro" id="IPR032675">
    <property type="entry name" value="LRR_dom_sf"/>
</dbReference>
<proteinExistence type="inferred from homology"/>
<dbReference type="InterPro" id="IPR020934">
    <property type="entry name" value="Ribosomal_uS19_CS"/>
</dbReference>
<evidence type="ECO:0000256" key="4">
    <source>
        <dbReference type="RuleBase" id="RU003485"/>
    </source>
</evidence>
<gene>
    <name evidence="5" type="primary">RPS15</name>
    <name evidence="5" type="ORF">DFQ27_009865</name>
</gene>
<dbReference type="InterPro" id="IPR023575">
    <property type="entry name" value="Ribosomal_uS19_SF"/>
</dbReference>
<dbReference type="AlphaFoldDB" id="A0A9P6QHG6"/>
<dbReference type="GO" id="GO:0000028">
    <property type="term" value="P:ribosomal small subunit assembly"/>
    <property type="evidence" value="ECO:0007669"/>
    <property type="project" value="TreeGrafter"/>
</dbReference>
<comment type="similarity">
    <text evidence="1 4">Belongs to the universal ribosomal protein uS19 family.</text>
</comment>
<protein>
    <submittedName>
        <fullName evidence="5">Ribosomal protein S15</fullName>
    </submittedName>
</protein>
<dbReference type="GO" id="GO:0003723">
    <property type="term" value="F:RNA binding"/>
    <property type="evidence" value="ECO:0007669"/>
    <property type="project" value="InterPro"/>
</dbReference>
<dbReference type="GO" id="GO:0003735">
    <property type="term" value="F:structural constituent of ribosome"/>
    <property type="evidence" value="ECO:0007669"/>
    <property type="project" value="InterPro"/>
</dbReference>
<dbReference type="Pfam" id="PF00203">
    <property type="entry name" value="Ribosomal_S19"/>
    <property type="match status" value="1"/>
</dbReference>
<dbReference type="Proteomes" id="UP000807716">
    <property type="component" value="Unassembled WGS sequence"/>
</dbReference>
<dbReference type="Gene3D" id="3.80.10.10">
    <property type="entry name" value="Ribonuclease Inhibitor"/>
    <property type="match status" value="1"/>
</dbReference>
<dbReference type="SUPFAM" id="SSF54570">
    <property type="entry name" value="Ribosomal protein S19"/>
    <property type="match status" value="1"/>
</dbReference>
<keyword evidence="3 4" id="KW-0687">Ribonucleoprotein</keyword>
<dbReference type="Gene3D" id="3.30.860.10">
    <property type="entry name" value="30s Ribosomal Protein S19, Chain A"/>
    <property type="match status" value="1"/>
</dbReference>
<dbReference type="PANTHER" id="PTHR11880">
    <property type="entry name" value="RIBOSOMAL PROTEIN S19P FAMILY MEMBER"/>
    <property type="match status" value="1"/>
</dbReference>
<dbReference type="PRINTS" id="PR00975">
    <property type="entry name" value="RIBOSOMALS19"/>
</dbReference>
<dbReference type="NCBIfam" id="NF003121">
    <property type="entry name" value="PRK04038.1"/>
    <property type="match status" value="1"/>
</dbReference>
<dbReference type="HAMAP" id="MF_00531">
    <property type="entry name" value="Ribosomal_uS19"/>
    <property type="match status" value="1"/>
</dbReference>
<dbReference type="EMBL" id="JAAAJB010000096">
    <property type="protein sequence ID" value="KAG0266329.1"/>
    <property type="molecule type" value="Genomic_DNA"/>
</dbReference>
<dbReference type="GO" id="GO:0022627">
    <property type="term" value="C:cytosolic small ribosomal subunit"/>
    <property type="evidence" value="ECO:0007669"/>
    <property type="project" value="TreeGrafter"/>
</dbReference>
<dbReference type="InterPro" id="IPR002222">
    <property type="entry name" value="Ribosomal_uS19"/>
</dbReference>
<dbReference type="NCBIfam" id="TIGR01025">
    <property type="entry name" value="uS19_arch"/>
    <property type="match status" value="1"/>
</dbReference>
<evidence type="ECO:0000313" key="5">
    <source>
        <dbReference type="EMBL" id="KAG0266329.1"/>
    </source>
</evidence>